<dbReference type="Proteomes" id="UP000009399">
    <property type="component" value="Chromosome"/>
</dbReference>
<evidence type="ECO:0000313" key="2">
    <source>
        <dbReference type="Proteomes" id="UP000009399"/>
    </source>
</evidence>
<proteinExistence type="predicted"/>
<organism evidence="1 2">
    <name type="scientific">Mesomycoplasma hyorhinis SK76</name>
    <dbReference type="NCBI Taxonomy" id="1118964"/>
    <lineage>
        <taxon>Bacteria</taxon>
        <taxon>Bacillati</taxon>
        <taxon>Mycoplasmatota</taxon>
        <taxon>Mycoplasmoidales</taxon>
        <taxon>Metamycoplasmataceae</taxon>
        <taxon>Mesomycoplasma</taxon>
    </lineage>
</organism>
<dbReference type="AlphaFoldDB" id="A0AAI8AN34"/>
<evidence type="ECO:0000313" key="1">
    <source>
        <dbReference type="EMBL" id="AFX74488.1"/>
    </source>
</evidence>
<protein>
    <submittedName>
        <fullName evidence="1">Cell surface protein</fullName>
    </submittedName>
</protein>
<dbReference type="InterPro" id="IPR026906">
    <property type="entry name" value="LRR_5"/>
</dbReference>
<dbReference type="KEGG" id="mhs:MOS_576"/>
<sequence>MNKKIIFKQDAKEILNNSSFYYNNVLDLSSLDLVEEIADFAFSASKKTIEKVILPINLKKIGQSSFMYNQIKKIVWNDKIEHLSFACFENNKIQDLVIPNSLKSIEESSFAMNLIKKLEIPETLTHLETDTFFANAIEDLEIHHFNNKILKQAFSSNENIKNIKLISDFKFFQNKAEIPFKSLVFYFLDHFSDYENEVELEINNENITIFLKSLEIENIQKIILENSKSDSDEVFDFYVEKINTEFGLEFKLISKKRWKSNLKIL</sequence>
<dbReference type="RefSeq" id="WP_014335656.1">
    <property type="nucleotide sequence ID" value="NC_019552.1"/>
</dbReference>
<reference evidence="1 2" key="1">
    <citation type="journal article" date="2013" name="Genome Announc.">
        <title>Complete Genome Sequence of Mycoplasma hyorhinis Strain SK76.</title>
        <authorList>
            <person name="Goodison S."/>
            <person name="Urquidi V."/>
            <person name="Kumar D."/>
            <person name="Reyes L."/>
            <person name="Rosser C.J."/>
        </authorList>
    </citation>
    <scope>NUCLEOTIDE SEQUENCE [LARGE SCALE GENOMIC DNA]</scope>
    <source>
        <strain evidence="1 2">SK76</strain>
    </source>
</reference>
<dbReference type="Gene3D" id="3.80.10.10">
    <property type="entry name" value="Ribonuclease Inhibitor"/>
    <property type="match status" value="1"/>
</dbReference>
<name>A0AAI8AN34_MESHY</name>
<accession>A0AAI8AN34</accession>
<dbReference type="Pfam" id="PF13306">
    <property type="entry name" value="LRR_5"/>
    <property type="match status" value="1"/>
</dbReference>
<gene>
    <name evidence="1" type="ORF">MOS_576</name>
</gene>
<dbReference type="InterPro" id="IPR032675">
    <property type="entry name" value="LRR_dom_sf"/>
</dbReference>
<dbReference type="EMBL" id="CP003914">
    <property type="protein sequence ID" value="AFX74488.1"/>
    <property type="molecule type" value="Genomic_DNA"/>
</dbReference>